<keyword evidence="9" id="KW-1185">Reference proteome</keyword>
<evidence type="ECO:0000313" key="9">
    <source>
        <dbReference type="Proteomes" id="UP000652761"/>
    </source>
</evidence>
<evidence type="ECO:0000256" key="6">
    <source>
        <dbReference type="SAM" id="Phobius"/>
    </source>
</evidence>
<dbReference type="OrthoDB" id="506011at2759"/>
<evidence type="ECO:0000256" key="4">
    <source>
        <dbReference type="ARBA" id="ARBA00023136"/>
    </source>
</evidence>
<dbReference type="GO" id="GO:0016020">
    <property type="term" value="C:membrane"/>
    <property type="evidence" value="ECO:0007669"/>
    <property type="project" value="UniProtKB-SubCell"/>
</dbReference>
<comment type="subcellular location">
    <subcellularLocation>
        <location evidence="1">Membrane</location>
        <topology evidence="1">Multi-pass membrane protein</topology>
    </subcellularLocation>
</comment>
<organism evidence="8 9">
    <name type="scientific">Colocasia esculenta</name>
    <name type="common">Wild taro</name>
    <name type="synonym">Arum esculentum</name>
    <dbReference type="NCBI Taxonomy" id="4460"/>
    <lineage>
        <taxon>Eukaryota</taxon>
        <taxon>Viridiplantae</taxon>
        <taxon>Streptophyta</taxon>
        <taxon>Embryophyta</taxon>
        <taxon>Tracheophyta</taxon>
        <taxon>Spermatophyta</taxon>
        <taxon>Magnoliopsida</taxon>
        <taxon>Liliopsida</taxon>
        <taxon>Araceae</taxon>
        <taxon>Aroideae</taxon>
        <taxon>Colocasieae</taxon>
        <taxon>Colocasia</taxon>
    </lineage>
</organism>
<dbReference type="PANTHER" id="PTHR31898:SF1">
    <property type="entry name" value="TLC DOMAIN-CONTAINING PROTEIN 5"/>
    <property type="match status" value="1"/>
</dbReference>
<dbReference type="EMBL" id="NMUH01000644">
    <property type="protein sequence ID" value="MQL82617.1"/>
    <property type="molecule type" value="Genomic_DNA"/>
</dbReference>
<evidence type="ECO:0000256" key="2">
    <source>
        <dbReference type="ARBA" id="ARBA00022692"/>
    </source>
</evidence>
<dbReference type="Pfam" id="PF03798">
    <property type="entry name" value="TRAM_LAG1_CLN8"/>
    <property type="match status" value="1"/>
</dbReference>
<feature type="transmembrane region" description="Helical" evidence="6">
    <location>
        <begin position="38"/>
        <end position="59"/>
    </location>
</feature>
<keyword evidence="3 6" id="KW-1133">Transmembrane helix</keyword>
<evidence type="ECO:0000256" key="1">
    <source>
        <dbReference type="ARBA" id="ARBA00004141"/>
    </source>
</evidence>
<feature type="transmembrane region" description="Helical" evidence="6">
    <location>
        <begin position="194"/>
        <end position="218"/>
    </location>
</feature>
<dbReference type="PROSITE" id="PS50922">
    <property type="entry name" value="TLC"/>
    <property type="match status" value="1"/>
</dbReference>
<feature type="transmembrane region" description="Helical" evidence="6">
    <location>
        <begin position="79"/>
        <end position="97"/>
    </location>
</feature>
<keyword evidence="2 5" id="KW-0812">Transmembrane</keyword>
<reference evidence="8" key="1">
    <citation type="submission" date="2017-07" db="EMBL/GenBank/DDBJ databases">
        <title>Taro Niue Genome Assembly and Annotation.</title>
        <authorList>
            <person name="Atibalentja N."/>
            <person name="Keating K."/>
            <person name="Fields C.J."/>
        </authorList>
    </citation>
    <scope>NUCLEOTIDE SEQUENCE</scope>
    <source>
        <strain evidence="8">Niue_2</strain>
        <tissue evidence="8">Leaf</tissue>
    </source>
</reference>
<proteinExistence type="predicted"/>
<evidence type="ECO:0000256" key="3">
    <source>
        <dbReference type="ARBA" id="ARBA00022989"/>
    </source>
</evidence>
<comment type="caution">
    <text evidence="8">The sequence shown here is derived from an EMBL/GenBank/DDBJ whole genome shotgun (WGS) entry which is preliminary data.</text>
</comment>
<dbReference type="InterPro" id="IPR006634">
    <property type="entry name" value="TLC-dom"/>
</dbReference>
<sequence>MEMEGYNIMRSWVLPGVALWAAVFVLVRRALPRRSFDFCNRVVSTVHATLAVFLAMHIVQDWRCPVCPLGARSSLLQMRTLSVTLSYLIYDAVCGLFDKRVNLENLIHHTVGILGIGAGLAYEMCGTEMVATIWVTEISSPFLHLRELLKELGYRDTDLNLAVDIAFAAIFSFARMVCGPYITTVTLLEDYPLLIKATALGLQLVSTFWFCKIVRMVLHKMAKRRRQTKIVVTSVCV</sequence>
<feature type="domain" description="TLC" evidence="7">
    <location>
        <begin position="33"/>
        <end position="222"/>
    </location>
</feature>
<dbReference type="PANTHER" id="PTHR31898">
    <property type="entry name" value="TRANSMEMBRANE PROTEIN 136"/>
    <property type="match status" value="1"/>
</dbReference>
<dbReference type="InterPro" id="IPR042512">
    <property type="entry name" value="TLCD5"/>
</dbReference>
<gene>
    <name evidence="8" type="ORF">Taro_015112</name>
</gene>
<protein>
    <recommendedName>
        <fullName evidence="7">TLC domain-containing protein</fullName>
    </recommendedName>
</protein>
<keyword evidence="4 5" id="KW-0472">Membrane</keyword>
<accession>A0A843UJZ0</accession>
<feature type="transmembrane region" description="Helical" evidence="6">
    <location>
        <begin position="159"/>
        <end position="182"/>
    </location>
</feature>
<evidence type="ECO:0000313" key="8">
    <source>
        <dbReference type="EMBL" id="MQL82617.1"/>
    </source>
</evidence>
<dbReference type="Proteomes" id="UP000652761">
    <property type="component" value="Unassembled WGS sequence"/>
</dbReference>
<dbReference type="AlphaFoldDB" id="A0A843UJZ0"/>
<evidence type="ECO:0000259" key="7">
    <source>
        <dbReference type="PROSITE" id="PS50922"/>
    </source>
</evidence>
<evidence type="ECO:0000256" key="5">
    <source>
        <dbReference type="PROSITE-ProRule" id="PRU00205"/>
    </source>
</evidence>
<dbReference type="SMART" id="SM00724">
    <property type="entry name" value="TLC"/>
    <property type="match status" value="1"/>
</dbReference>
<name>A0A843UJZ0_COLES</name>